<gene>
    <name evidence="2" type="ORF">DP939_42110</name>
</gene>
<dbReference type="AlphaFoldDB" id="A0A366LJU6"/>
<comment type="caution">
    <text evidence="2">The sequence shown here is derived from an EMBL/GenBank/DDBJ whole genome shotgun (WGS) entry which is preliminary data.</text>
</comment>
<dbReference type="EMBL" id="QMEY01000037">
    <property type="protein sequence ID" value="RBQ14157.1"/>
    <property type="molecule type" value="Genomic_DNA"/>
</dbReference>
<dbReference type="GO" id="GO:0003677">
    <property type="term" value="F:DNA binding"/>
    <property type="evidence" value="ECO:0007669"/>
    <property type="project" value="InterPro"/>
</dbReference>
<feature type="region of interest" description="Disordered" evidence="1">
    <location>
        <begin position="56"/>
        <end position="78"/>
    </location>
</feature>
<dbReference type="InterPro" id="IPR010982">
    <property type="entry name" value="Lambda_DNA-bd_dom_sf"/>
</dbReference>
<organism evidence="2 3">
    <name type="scientific">Spongiactinospora rosea</name>
    <dbReference type="NCBI Taxonomy" id="2248750"/>
    <lineage>
        <taxon>Bacteria</taxon>
        <taxon>Bacillati</taxon>
        <taxon>Actinomycetota</taxon>
        <taxon>Actinomycetes</taxon>
        <taxon>Streptosporangiales</taxon>
        <taxon>Streptosporangiaceae</taxon>
        <taxon>Spongiactinospora</taxon>
    </lineage>
</organism>
<name>A0A366LJU6_9ACTN</name>
<keyword evidence="3" id="KW-1185">Reference proteome</keyword>
<protein>
    <submittedName>
        <fullName evidence="2">Uncharacterized protein</fullName>
    </submittedName>
</protein>
<accession>A0A366LJU6</accession>
<proteinExistence type="predicted"/>
<evidence type="ECO:0000313" key="3">
    <source>
        <dbReference type="Proteomes" id="UP000253303"/>
    </source>
</evidence>
<reference evidence="2 3" key="1">
    <citation type="submission" date="2018-06" db="EMBL/GenBank/DDBJ databases">
        <title>Sphaerisporangium craniellae sp. nov., isolated from a marine sponge in the South China Sea.</title>
        <authorList>
            <person name="Li L."/>
        </authorList>
    </citation>
    <scope>NUCLEOTIDE SEQUENCE [LARGE SCALE GENOMIC DNA]</scope>
    <source>
        <strain evidence="2 3">LHW63015</strain>
    </source>
</reference>
<sequence>MPIGYFDDGDEAERIESQLALLAVMRDGGVDNATLRTLADLSPEGRRMISEMITSAARMEQRRATQPPTAEPTPQPPQ</sequence>
<feature type="compositionally biased region" description="Pro residues" evidence="1">
    <location>
        <begin position="69"/>
        <end position="78"/>
    </location>
</feature>
<evidence type="ECO:0000313" key="2">
    <source>
        <dbReference type="EMBL" id="RBQ14157.1"/>
    </source>
</evidence>
<dbReference type="Gene3D" id="1.10.260.40">
    <property type="entry name" value="lambda repressor-like DNA-binding domains"/>
    <property type="match status" value="1"/>
</dbReference>
<evidence type="ECO:0000256" key="1">
    <source>
        <dbReference type="SAM" id="MobiDB-lite"/>
    </source>
</evidence>
<dbReference type="Proteomes" id="UP000253303">
    <property type="component" value="Unassembled WGS sequence"/>
</dbReference>